<keyword evidence="2" id="KW-0804">Transcription</keyword>
<proteinExistence type="predicted"/>
<dbReference type="SUPFAM" id="SSF52317">
    <property type="entry name" value="Class I glutamine amidotransferase-like"/>
    <property type="match status" value="1"/>
</dbReference>
<dbReference type="InterPro" id="IPR002818">
    <property type="entry name" value="DJ-1/PfpI"/>
</dbReference>
<keyword evidence="1" id="KW-0805">Transcription regulation</keyword>
<dbReference type="InterPro" id="IPR029062">
    <property type="entry name" value="Class_I_gatase-like"/>
</dbReference>
<evidence type="ECO:0000256" key="2">
    <source>
        <dbReference type="ARBA" id="ARBA00023163"/>
    </source>
</evidence>
<keyword evidence="5" id="KW-1185">Reference proteome</keyword>
<protein>
    <submittedName>
        <fullName evidence="4">Helix-turn-helix domain-containing protein</fullName>
    </submittedName>
</protein>
<dbReference type="EMBL" id="CP149822">
    <property type="protein sequence ID" value="WZN41123.1"/>
    <property type="molecule type" value="Genomic_DNA"/>
</dbReference>
<dbReference type="InterPro" id="IPR052158">
    <property type="entry name" value="INH-QAR"/>
</dbReference>
<organism evidence="4 5">
    <name type="scientific">Chitinophaga pollutisoli</name>
    <dbReference type="NCBI Taxonomy" id="3133966"/>
    <lineage>
        <taxon>Bacteria</taxon>
        <taxon>Pseudomonadati</taxon>
        <taxon>Bacteroidota</taxon>
        <taxon>Chitinophagia</taxon>
        <taxon>Chitinophagales</taxon>
        <taxon>Chitinophagaceae</taxon>
        <taxon>Chitinophaga</taxon>
    </lineage>
</organism>
<dbReference type="SMART" id="SM00342">
    <property type="entry name" value="HTH_ARAC"/>
    <property type="match status" value="1"/>
</dbReference>
<evidence type="ECO:0000256" key="1">
    <source>
        <dbReference type="ARBA" id="ARBA00023015"/>
    </source>
</evidence>
<sequence length="330" mass="37423">MKHISILIPKGAVALGCIDGSFRVFSQVNEFLRQTDEDPLFSVQLVGMTGDTQVYDRLFSVKPDVTIADVAKTDLIIIPAVNGDMDEVIEANREFLPWIRQQHAGGAEVASLCVGAFLLAATGLVDGRKCSTHWLSEALFRDMFPKVELVPDRIITDEQGTYSSGGANSFYNLLLHIVEKYTNRDLAILCSKYFAIEIDRGSQSAFIMFKGQKDHPDDSVKEIQSYIESNFAERITVDQLTTHFAISRRSLERRFKKATRNTVTEYIQRVKIEAAKKGFETSRKNITEVMFEVGYTDNKAFRTLFKRTTGLSPVEYRKKYNRNVPMPARY</sequence>
<dbReference type="Proteomes" id="UP001485459">
    <property type="component" value="Chromosome"/>
</dbReference>
<accession>A0ABZ2YNM7</accession>
<evidence type="ECO:0000313" key="5">
    <source>
        <dbReference type="Proteomes" id="UP001485459"/>
    </source>
</evidence>
<dbReference type="InterPro" id="IPR009057">
    <property type="entry name" value="Homeodomain-like_sf"/>
</dbReference>
<dbReference type="PANTHER" id="PTHR43130:SF11">
    <property type="entry name" value="TRANSCRIPTIONAL REGULATORY PROTEIN"/>
    <property type="match status" value="1"/>
</dbReference>
<dbReference type="RefSeq" id="WP_341835982.1">
    <property type="nucleotide sequence ID" value="NZ_CP149822.1"/>
</dbReference>
<reference evidence="5" key="1">
    <citation type="submission" date="2024-03" db="EMBL/GenBank/DDBJ databases">
        <title>Chitinophaga horti sp. nov., isolated from garden soil.</title>
        <authorList>
            <person name="Lee D.S."/>
            <person name="Han D.M."/>
            <person name="Baek J.H."/>
            <person name="Choi D.G."/>
            <person name="Jeon J.H."/>
            <person name="Jeon C.O."/>
        </authorList>
    </citation>
    <scope>NUCLEOTIDE SEQUENCE [LARGE SCALE GENOMIC DNA]</scope>
    <source>
        <strain evidence="5">GPA1</strain>
    </source>
</reference>
<feature type="domain" description="HTH araC/xylS-type" evidence="3">
    <location>
        <begin position="221"/>
        <end position="319"/>
    </location>
</feature>
<dbReference type="SUPFAM" id="SSF46689">
    <property type="entry name" value="Homeodomain-like"/>
    <property type="match status" value="2"/>
</dbReference>
<evidence type="ECO:0000259" key="3">
    <source>
        <dbReference type="PROSITE" id="PS01124"/>
    </source>
</evidence>
<dbReference type="PROSITE" id="PS01124">
    <property type="entry name" value="HTH_ARAC_FAMILY_2"/>
    <property type="match status" value="1"/>
</dbReference>
<dbReference type="Pfam" id="PF12833">
    <property type="entry name" value="HTH_18"/>
    <property type="match status" value="1"/>
</dbReference>
<dbReference type="Gene3D" id="1.10.10.60">
    <property type="entry name" value="Homeodomain-like"/>
    <property type="match status" value="2"/>
</dbReference>
<name>A0ABZ2YNM7_9BACT</name>
<dbReference type="PANTHER" id="PTHR43130">
    <property type="entry name" value="ARAC-FAMILY TRANSCRIPTIONAL REGULATOR"/>
    <property type="match status" value="1"/>
</dbReference>
<gene>
    <name evidence="4" type="ORF">WJU16_24475</name>
</gene>
<evidence type="ECO:0000313" key="4">
    <source>
        <dbReference type="EMBL" id="WZN41123.1"/>
    </source>
</evidence>
<dbReference type="InterPro" id="IPR018060">
    <property type="entry name" value="HTH_AraC"/>
</dbReference>
<dbReference type="CDD" id="cd03138">
    <property type="entry name" value="GATase1_AraC_2"/>
    <property type="match status" value="1"/>
</dbReference>
<dbReference type="Gene3D" id="3.40.50.880">
    <property type="match status" value="1"/>
</dbReference>
<dbReference type="Pfam" id="PF01965">
    <property type="entry name" value="DJ-1_PfpI"/>
    <property type="match status" value="1"/>
</dbReference>